<gene>
    <name evidence="1" type="ORF">K443DRAFT_90116</name>
</gene>
<keyword evidence="2" id="KW-1185">Reference proteome</keyword>
<evidence type="ECO:0000313" key="2">
    <source>
        <dbReference type="Proteomes" id="UP000054477"/>
    </source>
</evidence>
<dbReference type="Proteomes" id="UP000054477">
    <property type="component" value="Unassembled WGS sequence"/>
</dbReference>
<reference evidence="2" key="2">
    <citation type="submission" date="2015-01" db="EMBL/GenBank/DDBJ databases">
        <title>Evolutionary Origins and Diversification of the Mycorrhizal Mutualists.</title>
        <authorList>
            <consortium name="DOE Joint Genome Institute"/>
            <consortium name="Mycorrhizal Genomics Consortium"/>
            <person name="Kohler A."/>
            <person name="Kuo A."/>
            <person name="Nagy L.G."/>
            <person name="Floudas D."/>
            <person name="Copeland A."/>
            <person name="Barry K.W."/>
            <person name="Cichocki N."/>
            <person name="Veneault-Fourrey C."/>
            <person name="LaButti K."/>
            <person name="Lindquist E.A."/>
            <person name="Lipzen A."/>
            <person name="Lundell T."/>
            <person name="Morin E."/>
            <person name="Murat C."/>
            <person name="Riley R."/>
            <person name="Ohm R."/>
            <person name="Sun H."/>
            <person name="Tunlid A."/>
            <person name="Henrissat B."/>
            <person name="Grigoriev I.V."/>
            <person name="Hibbett D.S."/>
            <person name="Martin F."/>
        </authorList>
    </citation>
    <scope>NUCLEOTIDE SEQUENCE [LARGE SCALE GENOMIC DNA]</scope>
    <source>
        <strain evidence="2">LaAM-08-1</strain>
    </source>
</reference>
<feature type="non-terminal residue" evidence="1">
    <location>
        <position position="1"/>
    </location>
</feature>
<name>A0A0C9XWV3_9AGAR</name>
<evidence type="ECO:0000313" key="1">
    <source>
        <dbReference type="EMBL" id="KIK06074.1"/>
    </source>
</evidence>
<sequence length="213" mass="23879">VPRRGLAIATTARPSFPSVTSLTVAARGRSGPTKSIIAGTSRRVKRTRFLVAVRNMESAPFCTENGGELKRKEVRGRRTECRMPHHVVTMQYYCMTVKRADADRKRVLPNNINVIFSLLHTQSTPAQHLPPLAYKRILPFFPGASLLQLPLYSETCSIVDQENQVGPYFVCSTCRFDPPPGLRNSSINIGVSQSNVIIRTQRKGWDWLISAKR</sequence>
<dbReference type="EMBL" id="KN838555">
    <property type="protein sequence ID" value="KIK06074.1"/>
    <property type="molecule type" value="Genomic_DNA"/>
</dbReference>
<organism evidence="1 2">
    <name type="scientific">Laccaria amethystina LaAM-08-1</name>
    <dbReference type="NCBI Taxonomy" id="1095629"/>
    <lineage>
        <taxon>Eukaryota</taxon>
        <taxon>Fungi</taxon>
        <taxon>Dikarya</taxon>
        <taxon>Basidiomycota</taxon>
        <taxon>Agaricomycotina</taxon>
        <taxon>Agaricomycetes</taxon>
        <taxon>Agaricomycetidae</taxon>
        <taxon>Agaricales</taxon>
        <taxon>Agaricineae</taxon>
        <taxon>Hydnangiaceae</taxon>
        <taxon>Laccaria</taxon>
    </lineage>
</organism>
<proteinExistence type="predicted"/>
<protein>
    <submittedName>
        <fullName evidence="1">Uncharacterized protein</fullName>
    </submittedName>
</protein>
<dbReference type="HOGENOM" id="CLU_1297117_0_0_1"/>
<reference evidence="1 2" key="1">
    <citation type="submission" date="2014-04" db="EMBL/GenBank/DDBJ databases">
        <authorList>
            <consortium name="DOE Joint Genome Institute"/>
            <person name="Kuo A."/>
            <person name="Kohler A."/>
            <person name="Nagy L.G."/>
            <person name="Floudas D."/>
            <person name="Copeland A."/>
            <person name="Barry K.W."/>
            <person name="Cichocki N."/>
            <person name="Veneault-Fourrey C."/>
            <person name="LaButti K."/>
            <person name="Lindquist E.A."/>
            <person name="Lipzen A."/>
            <person name="Lundell T."/>
            <person name="Morin E."/>
            <person name="Murat C."/>
            <person name="Sun H."/>
            <person name="Tunlid A."/>
            <person name="Henrissat B."/>
            <person name="Grigoriev I.V."/>
            <person name="Hibbett D.S."/>
            <person name="Martin F."/>
            <person name="Nordberg H.P."/>
            <person name="Cantor M.N."/>
            <person name="Hua S.X."/>
        </authorList>
    </citation>
    <scope>NUCLEOTIDE SEQUENCE [LARGE SCALE GENOMIC DNA]</scope>
    <source>
        <strain evidence="1 2">LaAM-08-1</strain>
    </source>
</reference>
<accession>A0A0C9XWV3</accession>
<dbReference type="AlphaFoldDB" id="A0A0C9XWV3"/>